<sequence length="202" mass="22926">MEMQEGKMEKDFLFQWGNRKKLRCPNKLKKQHHFGNTTSSSGGGGTSTTPQSLPLPNKKIFSSPVVNHLKINSDLGTNKPRAALTSLEKEDRYYATRGSGSLMLDDNHNNNTKALMDQQGCKLPQRSKKRAKLIQRSILFVSPGTWLSDMYRERYQVREKKTSKNPLTEPNPPSLSVEKRMEKGLSKSPRPTESEYCPNQSL</sequence>
<reference evidence="2" key="1">
    <citation type="submission" date="2019-09" db="EMBL/GenBank/DDBJ databases">
        <title>Draft genome information of white flower Hibiscus syriacus.</title>
        <authorList>
            <person name="Kim Y.-M."/>
        </authorList>
    </citation>
    <scope>NUCLEOTIDE SEQUENCE [LARGE SCALE GENOMIC DNA]</scope>
    <source>
        <strain evidence="2">YM2019G1</strain>
    </source>
</reference>
<dbReference type="PANTHER" id="PTHR33130">
    <property type="entry name" value="PUTATIVE (DUF1639)-RELATED"/>
    <property type="match status" value="1"/>
</dbReference>
<name>A0A6A2YB81_HIBSY</name>
<dbReference type="EMBL" id="VEPZ02001327">
    <property type="protein sequence ID" value="KAE8680025.1"/>
    <property type="molecule type" value="Genomic_DNA"/>
</dbReference>
<protein>
    <submittedName>
        <fullName evidence="2">Uncharacterized protein</fullName>
    </submittedName>
</protein>
<feature type="region of interest" description="Disordered" evidence="1">
    <location>
        <begin position="157"/>
        <end position="202"/>
    </location>
</feature>
<evidence type="ECO:0000313" key="3">
    <source>
        <dbReference type="Proteomes" id="UP000436088"/>
    </source>
</evidence>
<dbReference type="InterPro" id="IPR012438">
    <property type="entry name" value="DUF1639"/>
</dbReference>
<organism evidence="2 3">
    <name type="scientific">Hibiscus syriacus</name>
    <name type="common">Rose of Sharon</name>
    <dbReference type="NCBI Taxonomy" id="106335"/>
    <lineage>
        <taxon>Eukaryota</taxon>
        <taxon>Viridiplantae</taxon>
        <taxon>Streptophyta</taxon>
        <taxon>Embryophyta</taxon>
        <taxon>Tracheophyta</taxon>
        <taxon>Spermatophyta</taxon>
        <taxon>Magnoliopsida</taxon>
        <taxon>eudicotyledons</taxon>
        <taxon>Gunneridae</taxon>
        <taxon>Pentapetalae</taxon>
        <taxon>rosids</taxon>
        <taxon>malvids</taxon>
        <taxon>Malvales</taxon>
        <taxon>Malvaceae</taxon>
        <taxon>Malvoideae</taxon>
        <taxon>Hibiscus</taxon>
    </lineage>
</organism>
<feature type="compositionally biased region" description="Basic and acidic residues" evidence="1">
    <location>
        <begin position="177"/>
        <end position="193"/>
    </location>
</feature>
<feature type="compositionally biased region" description="Basic residues" evidence="1">
    <location>
        <begin position="24"/>
        <end position="33"/>
    </location>
</feature>
<dbReference type="Proteomes" id="UP000436088">
    <property type="component" value="Unassembled WGS sequence"/>
</dbReference>
<accession>A0A6A2YB81</accession>
<comment type="caution">
    <text evidence="2">The sequence shown here is derived from an EMBL/GenBank/DDBJ whole genome shotgun (WGS) entry which is preliminary data.</text>
</comment>
<keyword evidence="3" id="KW-1185">Reference proteome</keyword>
<feature type="region of interest" description="Disordered" evidence="1">
    <location>
        <begin position="24"/>
        <end position="59"/>
    </location>
</feature>
<evidence type="ECO:0000313" key="2">
    <source>
        <dbReference type="EMBL" id="KAE8680025.1"/>
    </source>
</evidence>
<proteinExistence type="predicted"/>
<dbReference type="AlphaFoldDB" id="A0A6A2YB81"/>
<dbReference type="Pfam" id="PF07797">
    <property type="entry name" value="DUF1639"/>
    <property type="match status" value="1"/>
</dbReference>
<dbReference type="PANTHER" id="PTHR33130:SF12">
    <property type="entry name" value="EXPRESSED PROTEIN"/>
    <property type="match status" value="1"/>
</dbReference>
<evidence type="ECO:0000256" key="1">
    <source>
        <dbReference type="SAM" id="MobiDB-lite"/>
    </source>
</evidence>
<gene>
    <name evidence="2" type="ORF">F3Y22_tig00111392pilonHSYRG00151</name>
</gene>